<gene>
    <name evidence="1" type="ORF">AVEN_119324_1</name>
</gene>
<organism evidence="1 2">
    <name type="scientific">Araneus ventricosus</name>
    <name type="common">Orbweaver spider</name>
    <name type="synonym">Epeira ventricosa</name>
    <dbReference type="NCBI Taxonomy" id="182803"/>
    <lineage>
        <taxon>Eukaryota</taxon>
        <taxon>Metazoa</taxon>
        <taxon>Ecdysozoa</taxon>
        <taxon>Arthropoda</taxon>
        <taxon>Chelicerata</taxon>
        <taxon>Arachnida</taxon>
        <taxon>Araneae</taxon>
        <taxon>Araneomorphae</taxon>
        <taxon>Entelegynae</taxon>
        <taxon>Araneoidea</taxon>
        <taxon>Araneidae</taxon>
        <taxon>Araneus</taxon>
    </lineage>
</organism>
<comment type="caution">
    <text evidence="1">The sequence shown here is derived from an EMBL/GenBank/DDBJ whole genome shotgun (WGS) entry which is preliminary data.</text>
</comment>
<accession>A0A4Y2QFM7</accession>
<reference evidence="1 2" key="1">
    <citation type="journal article" date="2019" name="Sci. Rep.">
        <title>Orb-weaving spider Araneus ventricosus genome elucidates the spidroin gene catalogue.</title>
        <authorList>
            <person name="Kono N."/>
            <person name="Nakamura H."/>
            <person name="Ohtoshi R."/>
            <person name="Moran D.A.P."/>
            <person name="Shinohara A."/>
            <person name="Yoshida Y."/>
            <person name="Fujiwara M."/>
            <person name="Mori M."/>
            <person name="Tomita M."/>
            <person name="Arakawa K."/>
        </authorList>
    </citation>
    <scope>NUCLEOTIDE SEQUENCE [LARGE SCALE GENOMIC DNA]</scope>
</reference>
<keyword evidence="2" id="KW-1185">Reference proteome</keyword>
<proteinExistence type="predicted"/>
<dbReference type="EMBL" id="BGPR01013735">
    <property type="protein sequence ID" value="GBN61983.1"/>
    <property type="molecule type" value="Genomic_DNA"/>
</dbReference>
<dbReference type="AlphaFoldDB" id="A0A4Y2QFM7"/>
<protein>
    <submittedName>
        <fullName evidence="1">Uncharacterized protein</fullName>
    </submittedName>
</protein>
<name>A0A4Y2QFM7_ARAVE</name>
<evidence type="ECO:0000313" key="2">
    <source>
        <dbReference type="Proteomes" id="UP000499080"/>
    </source>
</evidence>
<dbReference type="Proteomes" id="UP000499080">
    <property type="component" value="Unassembled WGS sequence"/>
</dbReference>
<evidence type="ECO:0000313" key="1">
    <source>
        <dbReference type="EMBL" id="GBN61983.1"/>
    </source>
</evidence>
<sequence>MSWLPVTFRAVPLAFIEICIRKTKRIVFEKVNIEVAEKVDDAFGPRTVRADQYHTALGAPEPETQFETPNAVFSPPSSPRTFSFYSTLQRVELRLPFPSLDNGTLVDQQLTFLVVNPYSGKILEFRHHRPIQG</sequence>